<dbReference type="SUPFAM" id="SSF48350">
    <property type="entry name" value="GTPase activation domain, GAP"/>
    <property type="match status" value="1"/>
</dbReference>
<dbReference type="InterPro" id="IPR027267">
    <property type="entry name" value="AH/BAR_dom_sf"/>
</dbReference>
<dbReference type="InterPro" id="IPR008936">
    <property type="entry name" value="Rho_GTPase_activation_prot"/>
</dbReference>
<dbReference type="GO" id="GO:0005096">
    <property type="term" value="F:GTPase activator activity"/>
    <property type="evidence" value="ECO:0007669"/>
    <property type="project" value="UniProtKB-KW"/>
</dbReference>
<dbReference type="SMART" id="SM00324">
    <property type="entry name" value="RhoGAP"/>
    <property type="match status" value="1"/>
</dbReference>
<dbReference type="OrthoDB" id="79452at2759"/>
<dbReference type="AlphaFoldDB" id="A0A8H7RCU1"/>
<dbReference type="PANTHER" id="PTHR23176:SF129">
    <property type="entry name" value="RHO GTPASE ACTIVATING PROTEIN AT 16F, ISOFORM E-RELATED"/>
    <property type="match status" value="1"/>
</dbReference>
<dbReference type="EMBL" id="JAEPRD010000020">
    <property type="protein sequence ID" value="KAG2208308.1"/>
    <property type="molecule type" value="Genomic_DNA"/>
</dbReference>
<reference evidence="5" key="1">
    <citation type="submission" date="2020-12" db="EMBL/GenBank/DDBJ databases">
        <title>Metabolic potential, ecology and presence of endohyphal bacteria is reflected in genomic diversity of Mucoromycotina.</title>
        <authorList>
            <person name="Muszewska A."/>
            <person name="Okrasinska A."/>
            <person name="Steczkiewicz K."/>
            <person name="Drgas O."/>
            <person name="Orlowska M."/>
            <person name="Perlinska-Lenart U."/>
            <person name="Aleksandrzak-Piekarczyk T."/>
            <person name="Szatraj K."/>
            <person name="Zielenkiewicz U."/>
            <person name="Pilsyk S."/>
            <person name="Malc E."/>
            <person name="Mieczkowski P."/>
            <person name="Kruszewska J.S."/>
            <person name="Biernat P."/>
            <person name="Pawlowska J."/>
        </authorList>
    </citation>
    <scope>NUCLEOTIDE SEQUENCE</scope>
    <source>
        <strain evidence="5">WA0000017839</strain>
    </source>
</reference>
<feature type="compositionally biased region" description="Low complexity" evidence="3">
    <location>
        <begin position="806"/>
        <end position="817"/>
    </location>
</feature>
<feature type="compositionally biased region" description="Low complexity" evidence="3">
    <location>
        <begin position="872"/>
        <end position="884"/>
    </location>
</feature>
<dbReference type="SUPFAM" id="SSF103657">
    <property type="entry name" value="BAR/IMD domain-like"/>
    <property type="match status" value="1"/>
</dbReference>
<dbReference type="Gene3D" id="1.20.1270.60">
    <property type="entry name" value="Arfaptin homology (AH) domain/BAR domain"/>
    <property type="match status" value="2"/>
</dbReference>
<dbReference type="PROSITE" id="PS50238">
    <property type="entry name" value="RHOGAP"/>
    <property type="match status" value="1"/>
</dbReference>
<dbReference type="Proteomes" id="UP000603453">
    <property type="component" value="Unassembled WGS sequence"/>
</dbReference>
<gene>
    <name evidence="5" type="ORF">INT47_006164</name>
</gene>
<dbReference type="GO" id="GO:0007165">
    <property type="term" value="P:signal transduction"/>
    <property type="evidence" value="ECO:0007669"/>
    <property type="project" value="InterPro"/>
</dbReference>
<evidence type="ECO:0000313" key="6">
    <source>
        <dbReference type="Proteomes" id="UP000603453"/>
    </source>
</evidence>
<feature type="region of interest" description="Disordered" evidence="3">
    <location>
        <begin position="1"/>
        <end position="22"/>
    </location>
</feature>
<organism evidence="5 6">
    <name type="scientific">Mucor saturninus</name>
    <dbReference type="NCBI Taxonomy" id="64648"/>
    <lineage>
        <taxon>Eukaryota</taxon>
        <taxon>Fungi</taxon>
        <taxon>Fungi incertae sedis</taxon>
        <taxon>Mucoromycota</taxon>
        <taxon>Mucoromycotina</taxon>
        <taxon>Mucoromycetes</taxon>
        <taxon>Mucorales</taxon>
        <taxon>Mucorineae</taxon>
        <taxon>Mucoraceae</taxon>
        <taxon>Mucor</taxon>
    </lineage>
</organism>
<name>A0A8H7RCU1_9FUNG</name>
<evidence type="ECO:0000256" key="3">
    <source>
        <dbReference type="SAM" id="MobiDB-lite"/>
    </source>
</evidence>
<keyword evidence="1" id="KW-0343">GTPase activation</keyword>
<keyword evidence="6" id="KW-1185">Reference proteome</keyword>
<feature type="compositionally biased region" description="Polar residues" evidence="3">
    <location>
        <begin position="778"/>
        <end position="798"/>
    </location>
</feature>
<dbReference type="Gene3D" id="1.10.555.10">
    <property type="entry name" value="Rho GTPase activation protein"/>
    <property type="match status" value="1"/>
</dbReference>
<proteinExistence type="predicted"/>
<dbReference type="CDD" id="cd00159">
    <property type="entry name" value="RhoGAP"/>
    <property type="match status" value="1"/>
</dbReference>
<sequence>MSSAYMNRARGRSLSQQPSDDEVPISSQISLLSIEKQSEFINMTFKYTINDLENVIAMLRARFTAEEAYLTSLYKVRKMAYANDGERTNLNHDARATFQTAVKVYEATVIDMINSRHRLRDTIKAEIDNLVKQKEQEELNRKNHKSRLVDANLNYTTFRNRDIIKLHKAYLHKCEELKMSQGNWQQQQQQQLIQQQQQAAQQLTQQQAYNTQVQFKYPQDENNDYYYKSSRNSADLSRLSGEYTSRDMDGASVLSYNTSSDQHNKKGVVGLLSQMRTRASGNTYMAPLDQNKQNTKVAKMKKDIADADNEYREGILVLESLRKKQTKTTEEVNRQLKCTIKRKTDAVQNSLTNILQSELETLKVEIEIASGSYAAAANIDSMKDIQIFSMHYQAQGYIAPTPVRYENYYLEGKCKEVLFGGSLESYAIEHNKTVPMIVTKCIDAIESMGGLQKEGLYRVSGRQSNIEQLKHQFELDEEKLVLDSKYDVFTIATVLKMYIRELKRPLFDFNVQSRSNYSKNMPQNQRFILLENKLASLSLAHRSTLRSIVRHLSKVNASSGLNKMNIQNLALIFTPVIFHDFNQTDDSSTSDWSPEDLFEDLILHFEYLFPIAEENARKNNEHKLNQAMNGKSPYSQFSQSNLLYISNPILATSTLPNTNNMLLTQPMNPAMLMNNNGPDSPGGPNSNSNLSEQQQYVSPYPPNLTTIIGTAPPNLVSQQAPQRLASQPQPYSSGPAIRSVHTATDSNARIIPPRYQSDTTNPSYQQQQQQMAMKRSTSETTGMQRGSSITHTADNVNNYGYHGPLSSSNSNSSSNNSPLPGRINQDTPLPLLTKRNSSTPIQQKPYAPPRQDSLRKLSTAGIGRSEQHIEESASSEQQQQQTESPISATPSKKEVPHPIITQQQHQYYQPELNQDFMLPSVTEVNMDSLLDYYSPVTSELKTPAK</sequence>
<dbReference type="PANTHER" id="PTHR23176">
    <property type="entry name" value="RHO/RAC/CDC GTPASE-ACTIVATING PROTEIN"/>
    <property type="match status" value="1"/>
</dbReference>
<evidence type="ECO:0000313" key="5">
    <source>
        <dbReference type="EMBL" id="KAG2208308.1"/>
    </source>
</evidence>
<comment type="caution">
    <text evidence="5">The sequence shown here is derived from an EMBL/GenBank/DDBJ whole genome shotgun (WGS) entry which is preliminary data.</text>
</comment>
<evidence type="ECO:0000256" key="2">
    <source>
        <dbReference type="SAM" id="Coils"/>
    </source>
</evidence>
<feature type="region of interest" description="Disordered" evidence="3">
    <location>
        <begin position="718"/>
        <end position="897"/>
    </location>
</feature>
<feature type="coiled-coil region" evidence="2">
    <location>
        <begin position="120"/>
        <end position="154"/>
    </location>
</feature>
<feature type="compositionally biased region" description="Low complexity" evidence="3">
    <location>
        <begin position="674"/>
        <end position="689"/>
    </location>
</feature>
<feature type="compositionally biased region" description="Polar residues" evidence="3">
    <location>
        <begin position="690"/>
        <end position="703"/>
    </location>
</feature>
<accession>A0A8H7RCU1</accession>
<evidence type="ECO:0000259" key="4">
    <source>
        <dbReference type="PROSITE" id="PS50238"/>
    </source>
</evidence>
<protein>
    <recommendedName>
        <fullName evidence="4">Rho-GAP domain-containing protein</fullName>
    </recommendedName>
</protein>
<feature type="compositionally biased region" description="Polar residues" evidence="3">
    <location>
        <begin position="718"/>
        <end position="732"/>
    </location>
</feature>
<evidence type="ECO:0000256" key="1">
    <source>
        <dbReference type="ARBA" id="ARBA00022468"/>
    </source>
</evidence>
<dbReference type="GO" id="GO:0005737">
    <property type="term" value="C:cytoplasm"/>
    <property type="evidence" value="ECO:0007669"/>
    <property type="project" value="TreeGrafter"/>
</dbReference>
<feature type="domain" description="Rho-GAP" evidence="4">
    <location>
        <begin position="421"/>
        <end position="609"/>
    </location>
</feature>
<feature type="region of interest" description="Disordered" evidence="3">
    <location>
        <begin position="670"/>
        <end position="703"/>
    </location>
</feature>
<dbReference type="Pfam" id="PF00620">
    <property type="entry name" value="RhoGAP"/>
    <property type="match status" value="1"/>
</dbReference>
<keyword evidence="2" id="KW-0175">Coiled coil</keyword>
<dbReference type="InterPro" id="IPR000198">
    <property type="entry name" value="RhoGAP_dom"/>
</dbReference>
<dbReference type="InterPro" id="IPR050729">
    <property type="entry name" value="Rho-GAP"/>
</dbReference>